<name>A0A1W2CYF1_9BACT</name>
<feature type="transmembrane region" description="Helical" evidence="2">
    <location>
        <begin position="775"/>
        <end position="793"/>
    </location>
</feature>
<keyword evidence="4" id="KW-1185">Reference proteome</keyword>
<feature type="transmembrane region" description="Helical" evidence="2">
    <location>
        <begin position="728"/>
        <end position="754"/>
    </location>
</feature>
<dbReference type="Proteomes" id="UP000192418">
    <property type="component" value="Unassembled WGS sequence"/>
</dbReference>
<keyword evidence="2" id="KW-0812">Transmembrane</keyword>
<feature type="transmembrane region" description="Helical" evidence="2">
    <location>
        <begin position="813"/>
        <end position="831"/>
    </location>
</feature>
<feature type="transmembrane region" description="Helical" evidence="2">
    <location>
        <begin position="956"/>
        <end position="973"/>
    </location>
</feature>
<keyword evidence="2" id="KW-1133">Transmembrane helix</keyword>
<gene>
    <name evidence="3" type="ORF">SAMN02746065_11472</name>
</gene>
<feature type="compositionally biased region" description="Polar residues" evidence="1">
    <location>
        <begin position="375"/>
        <end position="386"/>
    </location>
</feature>
<protein>
    <submittedName>
        <fullName evidence="3">Uncharacterized protein</fullName>
    </submittedName>
</protein>
<feature type="transmembrane region" description="Helical" evidence="2">
    <location>
        <begin position="843"/>
        <end position="864"/>
    </location>
</feature>
<reference evidence="3 4" key="1">
    <citation type="submission" date="2017-04" db="EMBL/GenBank/DDBJ databases">
        <authorList>
            <person name="Afonso C.L."/>
            <person name="Miller P.J."/>
            <person name="Scott M.A."/>
            <person name="Spackman E."/>
            <person name="Goraichik I."/>
            <person name="Dimitrov K.M."/>
            <person name="Suarez D.L."/>
            <person name="Swayne D.E."/>
        </authorList>
    </citation>
    <scope>NUCLEOTIDE SEQUENCE [LARGE SCALE GENOMIC DNA]</scope>
    <source>
        <strain evidence="3 4">DSM 3385</strain>
    </source>
</reference>
<evidence type="ECO:0000256" key="2">
    <source>
        <dbReference type="SAM" id="Phobius"/>
    </source>
</evidence>
<sequence length="1043" mass="118418">MNTLMDQKSLQRQGNSLLPLRFFFDTRDHDLIKIVNDLYDSPLSLGYTRKLYYPFFHPLGIKELAESKGLRIAYSVVHLLNSLERGDEENRIQALKGLRDEVIDTSTGPMPMNSARVLLQLMKEMVRARGHYVRQLELAHDFRKTASGKPGLIRRQLQKYHLLEMPEEWNQLTFDDHVHDANSKGRKTPTHLIMDAWIKGIRRLRVIYYQYLEPRFVAELVEAAEIMGIDTRIGIEFSALYRDRYVSLIWVSRGFMDSQSFLCFLAEPHVMAFMEKGRAVMQYQQKYVLQLLKAFNRDHRNRFVKETGIDIPPLDPDRFLKFVLPGQASILHLGEYVYHLCVKLVSQQSSPGDDFSTGDADVVETVHTPHREDNTTPSAGQENASGEQRVKSYADVLENLTTASIVANYFSAEHYPDIPCPWIPCNGDDVPERLTLSVEELMARIAKLHYSFKITLNLSNLKVEDVLELLYDGGGLITRLEILNLKDYAAGHHDHIPPINELQQAINDGSLIRLKRVVRHVIQGMEKKEYKDGAHRREKLVNILHDLATFKNMYKGVPLKSRVGSDSTGRSLLAYGMGVGIVDSLPPRARREVYRSASSRLILPLHIKTYPSVTSIPVSRTHGFIARVRNMLSALPGLEYLGAKKVKKWILEEYSTTMKSPGNIVTLGGGRQHAREELALSLSLPLREKQDAPPQKSWGNLNTGVKNSLKVLIGFIPAFATFALTKDWWVLAYFGAFIWFGITGLRNIVQAVLGGGGIIRSPLMRWNDYVSWERITDSLLFTGFSVPLLDYFIKTLLLDHGLGITVSSSPIALYAIMATANGIYLASHNAFRGFPRSAIIGNLFRSLFSIPIAILFSAVTGGVLNGMGVIGVENILQKWAAVISKAASDLVAALIEGPADRMQNIALRTRNYRRKFAEILDAYSRLELLYPDVDELALLEAPERLLNSNNAQVRDLMAVLIINALDMLYFWMYQPRARITLREMMGRFTPEERKIILLSQGLLGYEQHVSRMFVDGILGRKFSRPLSFYLMRYEEYLRDLKNL</sequence>
<feature type="region of interest" description="Disordered" evidence="1">
    <location>
        <begin position="368"/>
        <end position="387"/>
    </location>
</feature>
<dbReference type="STRING" id="1121400.SAMN02746065_11472"/>
<organism evidence="3 4">
    <name type="scientific">Desulfocicer vacuolatum DSM 3385</name>
    <dbReference type="NCBI Taxonomy" id="1121400"/>
    <lineage>
        <taxon>Bacteria</taxon>
        <taxon>Pseudomonadati</taxon>
        <taxon>Thermodesulfobacteriota</taxon>
        <taxon>Desulfobacteria</taxon>
        <taxon>Desulfobacterales</taxon>
        <taxon>Desulfobacteraceae</taxon>
        <taxon>Desulfocicer</taxon>
    </lineage>
</organism>
<accession>A0A1W2CYF1</accession>
<evidence type="ECO:0000256" key="1">
    <source>
        <dbReference type="SAM" id="MobiDB-lite"/>
    </source>
</evidence>
<keyword evidence="2" id="KW-0472">Membrane</keyword>
<proteinExistence type="predicted"/>
<evidence type="ECO:0000313" key="4">
    <source>
        <dbReference type="Proteomes" id="UP000192418"/>
    </source>
</evidence>
<dbReference type="EMBL" id="FWXY01000014">
    <property type="protein sequence ID" value="SMC90233.1"/>
    <property type="molecule type" value="Genomic_DNA"/>
</dbReference>
<dbReference type="AlphaFoldDB" id="A0A1W2CYF1"/>
<evidence type="ECO:0000313" key="3">
    <source>
        <dbReference type="EMBL" id="SMC90233.1"/>
    </source>
</evidence>